<dbReference type="Gene3D" id="3.30.930.30">
    <property type="match status" value="1"/>
</dbReference>
<evidence type="ECO:0000313" key="5">
    <source>
        <dbReference type="Proteomes" id="UP000286147"/>
    </source>
</evidence>
<feature type="domain" description="MobA/MobL protein" evidence="3">
    <location>
        <begin position="47"/>
        <end position="222"/>
    </location>
</feature>
<dbReference type="Pfam" id="PF03389">
    <property type="entry name" value="MobA_MobL"/>
    <property type="match status" value="1"/>
</dbReference>
<proteinExistence type="inferred from homology"/>
<reference evidence="4 5" key="1">
    <citation type="submission" date="2018-08" db="EMBL/GenBank/DDBJ databases">
        <title>A genome reference for cultivated species of the human gut microbiota.</title>
        <authorList>
            <person name="Zou Y."/>
            <person name="Xue W."/>
            <person name="Luo G."/>
        </authorList>
    </citation>
    <scope>NUCLEOTIDE SEQUENCE [LARGE SCALE GENOMIC DNA]</scope>
    <source>
        <strain evidence="4 5">AF27-12</strain>
    </source>
</reference>
<dbReference type="InterPro" id="IPR005053">
    <property type="entry name" value="MobA_MobL"/>
</dbReference>
<dbReference type="EMBL" id="QRTP01000053">
    <property type="protein sequence ID" value="RGQ76850.1"/>
    <property type="molecule type" value="Genomic_DNA"/>
</dbReference>
<comment type="caution">
    <text evidence="4">The sequence shown here is derived from an EMBL/GenBank/DDBJ whole genome shotgun (WGS) entry which is preliminary data.</text>
</comment>
<comment type="similarity">
    <text evidence="1">Belongs to the MobA/MobL family.</text>
</comment>
<evidence type="ECO:0000313" key="4">
    <source>
        <dbReference type="EMBL" id="RGQ76850.1"/>
    </source>
</evidence>
<evidence type="ECO:0000259" key="3">
    <source>
        <dbReference type="Pfam" id="PF03389"/>
    </source>
</evidence>
<protein>
    <recommendedName>
        <fullName evidence="3">MobA/MobL protein domain-containing protein</fullName>
    </recommendedName>
</protein>
<organism evidence="4 5">
    <name type="scientific">Megamonas rupellensis</name>
    <dbReference type="NCBI Taxonomy" id="491921"/>
    <lineage>
        <taxon>Bacteria</taxon>
        <taxon>Bacillati</taxon>
        <taxon>Bacillota</taxon>
        <taxon>Negativicutes</taxon>
        <taxon>Selenomonadales</taxon>
        <taxon>Selenomonadaceae</taxon>
        <taxon>Megamonas</taxon>
    </lineage>
</organism>
<dbReference type="AlphaFoldDB" id="A0A412CBP8"/>
<dbReference type="Proteomes" id="UP000286147">
    <property type="component" value="Unassembled WGS sequence"/>
</dbReference>
<keyword evidence="2" id="KW-0184">Conjugation</keyword>
<evidence type="ECO:0000256" key="1">
    <source>
        <dbReference type="ARBA" id="ARBA00010873"/>
    </source>
</evidence>
<gene>
    <name evidence="4" type="ORF">DWY77_11770</name>
</gene>
<name>A0A412CBP8_9FIRM</name>
<evidence type="ECO:0000256" key="2">
    <source>
        <dbReference type="ARBA" id="ARBA00022971"/>
    </source>
</evidence>
<sequence>MKKMASYHFSVKCGNYNGRKTSATNHLNYINRDGKFKNIDKNNNEKQINECVYKENFLPAWAEGSAKNFWSSAEKYERANACVYKELEFNLVNELPLKENLKIINNLLKIEPMNKFYYSLAVHDKQKSAITGTRNLHCHLMFCERENDGIERDAKTFFKRYNAKNPASGGAKKSIMLNDRKIGKETIKKLRDNYANIVNDILKENNIKETISSKTLKEQREEAIKKGDLLKAKILDREPEKHLGRKLVKDVNLRKDIQEIRILNKKITNMLSKSDFKEKNDIPRYTALQVDNILKNFSQELATNMNKLQKDLEKMYPEVISEERAKIMAIDIATKGKYKIFRELASKIDKSNSDDINKQYAINANKLKKEIVSYLDKPEVKIYVNKIVNNILEKNLPIKNNYNKLNSNLNKMRLQLHTIGKLRKATGTQIKLDKGKNIKYEVKQENSLSTGDASYNEANNYNNAKILAEAFAGNYSLGALVAKIVDDKYDEFRDNITSNKADGLSQETDSALSL</sequence>
<accession>A0A412CBP8</accession>